<dbReference type="Proteomes" id="UP000297595">
    <property type="component" value="Unassembled WGS sequence"/>
</dbReference>
<reference evidence="1 2" key="1">
    <citation type="submission" date="2019-03" db="EMBL/GenBank/DDBJ databases">
        <title>Nematode-trapping fungi genome.</title>
        <authorList>
            <person name="Vidal-Diez De Ulzurrun G."/>
        </authorList>
    </citation>
    <scope>NUCLEOTIDE SEQUENCE [LARGE SCALE GENOMIC DNA]</scope>
    <source>
        <strain evidence="1 2">TWF154</strain>
    </source>
</reference>
<dbReference type="Gene3D" id="1.10.3290.10">
    <property type="entry name" value="Fido-like domain"/>
    <property type="match status" value="1"/>
</dbReference>
<dbReference type="EMBL" id="SOZJ01000004">
    <property type="protein sequence ID" value="TGJ67567.1"/>
    <property type="molecule type" value="Genomic_DNA"/>
</dbReference>
<comment type="caution">
    <text evidence="1">The sequence shown here is derived from an EMBL/GenBank/DDBJ whole genome shotgun (WGS) entry which is preliminary data.</text>
</comment>
<dbReference type="InterPro" id="IPR036597">
    <property type="entry name" value="Fido-like_dom_sf"/>
</dbReference>
<dbReference type="SUPFAM" id="SSF140931">
    <property type="entry name" value="Fic-like"/>
    <property type="match status" value="1"/>
</dbReference>
<name>A0A8H2DVN2_ORBOL</name>
<proteinExistence type="predicted"/>
<evidence type="ECO:0000313" key="2">
    <source>
        <dbReference type="Proteomes" id="UP000297595"/>
    </source>
</evidence>
<gene>
    <name evidence="1" type="ORF">EYR41_006688</name>
</gene>
<dbReference type="AlphaFoldDB" id="A0A8H2DVN2"/>
<organism evidence="1 2">
    <name type="scientific">Orbilia oligospora</name>
    <name type="common">Nematode-trapping fungus</name>
    <name type="synonym">Arthrobotrys oligospora</name>
    <dbReference type="NCBI Taxonomy" id="2813651"/>
    <lineage>
        <taxon>Eukaryota</taxon>
        <taxon>Fungi</taxon>
        <taxon>Dikarya</taxon>
        <taxon>Ascomycota</taxon>
        <taxon>Pezizomycotina</taxon>
        <taxon>Orbiliomycetes</taxon>
        <taxon>Orbiliales</taxon>
        <taxon>Orbiliaceae</taxon>
        <taxon>Orbilia</taxon>
    </lineage>
</organism>
<accession>A0A8H2DVN2</accession>
<sequence length="391" mass="43301">MDRETLNFPLKLAAKSHQLPEFKSLVSGRTTTRHPSLYKSDPNSIDTLNDTYERAITLMIAIRSHCKYTPEEPLSQAIQTELINLIYGSNFIEYAGADYTTTTAICTKLFNEYVSPEEILNTLQTTTTTTTTDENTSGTAITTTAVDKKGGMEVIQHAKALTYFLQKFYIEEEPLTESLILQTHRILCEGTTHSDGTPWQEWAGIYRTYEIAASSISPTNPQRLQKSIFIRASAVPKYMTDMVEDFESLTGEAEIGNFDVIDPFEIAAWLCTRILLSGVLMRYTGLVACIGDDGETAAGGGRDEYLEIANKANKVFHDEDGEVDVGAQTSHVKLTELVVRKVLECAERLLEVVIKADDVEGGVKGFGGGLNNIVWSFIRGVDASFKWSWGG</sequence>
<protein>
    <submittedName>
        <fullName evidence="1">Uncharacterized protein</fullName>
    </submittedName>
</protein>
<evidence type="ECO:0000313" key="1">
    <source>
        <dbReference type="EMBL" id="TGJ67567.1"/>
    </source>
</evidence>